<name>A0A9E2KSG3_9LACO</name>
<reference evidence="2" key="1">
    <citation type="journal article" date="2021" name="PeerJ">
        <title>Extensive microbial diversity within the chicken gut microbiome revealed by metagenomics and culture.</title>
        <authorList>
            <person name="Gilroy R."/>
            <person name="Ravi A."/>
            <person name="Getino M."/>
            <person name="Pursley I."/>
            <person name="Horton D.L."/>
            <person name="Alikhan N.F."/>
            <person name="Baker D."/>
            <person name="Gharbi K."/>
            <person name="Hall N."/>
            <person name="Watson M."/>
            <person name="Adriaenssens E.M."/>
            <person name="Foster-Nyarko E."/>
            <person name="Jarju S."/>
            <person name="Secka A."/>
            <person name="Antonio M."/>
            <person name="Oren A."/>
            <person name="Chaudhuri R.R."/>
            <person name="La Ragione R."/>
            <person name="Hildebrand F."/>
            <person name="Pallen M.J."/>
        </authorList>
    </citation>
    <scope>NUCLEOTIDE SEQUENCE</scope>
    <source>
        <strain evidence="2">F6-686</strain>
    </source>
</reference>
<comment type="caution">
    <text evidence="2">The sequence shown here is derived from an EMBL/GenBank/DDBJ whole genome shotgun (WGS) entry which is preliminary data.</text>
</comment>
<evidence type="ECO:0000313" key="2">
    <source>
        <dbReference type="EMBL" id="MBU3828403.1"/>
    </source>
</evidence>
<proteinExistence type="predicted"/>
<gene>
    <name evidence="2" type="ORF">H9806_04610</name>
</gene>
<dbReference type="EMBL" id="JAHLFT010000063">
    <property type="protein sequence ID" value="MBU3828403.1"/>
    <property type="molecule type" value="Genomic_DNA"/>
</dbReference>
<reference evidence="2" key="2">
    <citation type="submission" date="2021-04" db="EMBL/GenBank/DDBJ databases">
        <authorList>
            <person name="Gilroy R."/>
        </authorList>
    </citation>
    <scope>NUCLEOTIDE SEQUENCE</scope>
    <source>
        <strain evidence="2">F6-686</strain>
    </source>
</reference>
<accession>A0A9E2KSG3</accession>
<sequence>MNNRQKALNLLGLAMRAGKIVAGTDSVISELPKRKIKVVIIANDLKDNAVEKVTRASEKNKIKIIAIFSSEELEHAIGKKRKVIGLCDAGFYKALVKKINEGV</sequence>
<organism evidence="2 3">
    <name type="scientific">Candidatus Lactobacillus pullistercoris</name>
    <dbReference type="NCBI Taxonomy" id="2838636"/>
    <lineage>
        <taxon>Bacteria</taxon>
        <taxon>Bacillati</taxon>
        <taxon>Bacillota</taxon>
        <taxon>Bacilli</taxon>
        <taxon>Lactobacillales</taxon>
        <taxon>Lactobacillaceae</taxon>
        <taxon>Lactobacillus</taxon>
    </lineage>
</organism>
<dbReference type="Gene3D" id="3.30.1330.30">
    <property type="match status" value="1"/>
</dbReference>
<dbReference type="Proteomes" id="UP000823844">
    <property type="component" value="Unassembled WGS sequence"/>
</dbReference>
<dbReference type="AlphaFoldDB" id="A0A9E2KSG3"/>
<dbReference type="Pfam" id="PF01248">
    <property type="entry name" value="Ribosomal_L7Ae"/>
    <property type="match status" value="1"/>
</dbReference>
<dbReference type="SUPFAM" id="SSF55315">
    <property type="entry name" value="L30e-like"/>
    <property type="match status" value="1"/>
</dbReference>
<dbReference type="InterPro" id="IPR004038">
    <property type="entry name" value="Ribosomal_eL8/eL30/eS12/Gad45"/>
</dbReference>
<dbReference type="InterPro" id="IPR029064">
    <property type="entry name" value="Ribosomal_eL30-like_sf"/>
</dbReference>
<evidence type="ECO:0000313" key="3">
    <source>
        <dbReference type="Proteomes" id="UP000823844"/>
    </source>
</evidence>
<protein>
    <submittedName>
        <fullName evidence="2">Ribosomal L7Ae/L30e/S12e/Gadd45 family protein</fullName>
    </submittedName>
</protein>
<evidence type="ECO:0000259" key="1">
    <source>
        <dbReference type="Pfam" id="PF01248"/>
    </source>
</evidence>
<feature type="domain" description="Ribosomal protein eL8/eL30/eS12/Gadd45" evidence="1">
    <location>
        <begin position="6"/>
        <end position="86"/>
    </location>
</feature>